<comment type="caution">
    <text evidence="6">The sequence shown here is derived from an EMBL/GenBank/DDBJ whole genome shotgun (WGS) entry which is preliminary data.</text>
</comment>
<dbReference type="InterPro" id="IPR017871">
    <property type="entry name" value="ABC_transporter-like_CS"/>
</dbReference>
<feature type="domain" description="ABC transporter" evidence="5">
    <location>
        <begin position="6"/>
        <end position="260"/>
    </location>
</feature>
<dbReference type="PROSITE" id="PS50893">
    <property type="entry name" value="ABC_TRANSPORTER_2"/>
    <property type="match status" value="1"/>
</dbReference>
<dbReference type="SMART" id="SM00382">
    <property type="entry name" value="AAA"/>
    <property type="match status" value="1"/>
</dbReference>
<evidence type="ECO:0000256" key="4">
    <source>
        <dbReference type="ARBA" id="ARBA00022840"/>
    </source>
</evidence>
<dbReference type="CDD" id="cd03257">
    <property type="entry name" value="ABC_NikE_OppD_transporters"/>
    <property type="match status" value="1"/>
</dbReference>
<dbReference type="PANTHER" id="PTHR43776">
    <property type="entry name" value="TRANSPORT ATP-BINDING PROTEIN"/>
    <property type="match status" value="1"/>
</dbReference>
<proteinExistence type="inferred from homology"/>
<protein>
    <submittedName>
        <fullName evidence="6">Peptide ABC transporter substrate-binding protein</fullName>
    </submittedName>
</protein>
<dbReference type="GO" id="GO:0016887">
    <property type="term" value="F:ATP hydrolysis activity"/>
    <property type="evidence" value="ECO:0007669"/>
    <property type="project" value="InterPro"/>
</dbReference>
<dbReference type="InterPro" id="IPR003439">
    <property type="entry name" value="ABC_transporter-like_ATP-bd"/>
</dbReference>
<evidence type="ECO:0000259" key="5">
    <source>
        <dbReference type="PROSITE" id="PS50893"/>
    </source>
</evidence>
<evidence type="ECO:0000313" key="6">
    <source>
        <dbReference type="EMBL" id="PSN86108.1"/>
    </source>
</evidence>
<dbReference type="InterPro" id="IPR003593">
    <property type="entry name" value="AAA+_ATPase"/>
</dbReference>
<dbReference type="PROSITE" id="PS00211">
    <property type="entry name" value="ABC_TRANSPORTER_1"/>
    <property type="match status" value="1"/>
</dbReference>
<keyword evidence="4" id="KW-0067">ATP-binding</keyword>
<reference evidence="6 7" key="1">
    <citation type="submission" date="2017-04" db="EMBL/GenBank/DDBJ databases">
        <title>Novel microbial lineages endemic to geothermal iron-oxide mats fill important gaps in the evolutionary history of Archaea.</title>
        <authorList>
            <person name="Jay Z.J."/>
            <person name="Beam J.P."/>
            <person name="Dlakic M."/>
            <person name="Rusch D.B."/>
            <person name="Kozubal M.A."/>
            <person name="Inskeep W.P."/>
        </authorList>
    </citation>
    <scope>NUCLEOTIDE SEQUENCE [LARGE SCALE GENOMIC DNA]</scope>
    <source>
        <strain evidence="6">OSP_D</strain>
    </source>
</reference>
<evidence type="ECO:0000256" key="2">
    <source>
        <dbReference type="ARBA" id="ARBA00022448"/>
    </source>
</evidence>
<keyword evidence="3" id="KW-0547">Nucleotide-binding</keyword>
<dbReference type="GO" id="GO:0055085">
    <property type="term" value="P:transmembrane transport"/>
    <property type="evidence" value="ECO:0007669"/>
    <property type="project" value="UniProtKB-ARBA"/>
</dbReference>
<sequence>MPQDILELKDVKKYYPLTERYTFRSRVTAYVKAVDGVSLTLPEQSTVGLVGESGCGKTTTAKIAAGLIRPDSGSVKFMGADLSEILGDSGSAKQFRRSVQLVYQNPYSSLDPMMTVGDIVKEPLIIHGLARGRELEEAMYSLLRKVNLEDYHALRYPHELSGGQRQRVCIARALATQPKLVLLDEPVSSLDLSIRAQILNLLVELKERERLSYLYISHDLATVRQMCDYVAVMYLGRVVEYAPTDELFNNPMHPYTQALLSAIPIPDPRVKRKRMVLEGDVPNPVNPPEGCRFHTRCRYASQLCRERDQKLIEVGNQHWVACWVAPTGGIPSYSLEYTRE</sequence>
<dbReference type="GO" id="GO:0015833">
    <property type="term" value="P:peptide transport"/>
    <property type="evidence" value="ECO:0007669"/>
    <property type="project" value="InterPro"/>
</dbReference>
<dbReference type="FunFam" id="3.40.50.300:FF:000016">
    <property type="entry name" value="Oligopeptide ABC transporter ATP-binding component"/>
    <property type="match status" value="1"/>
</dbReference>
<dbReference type="Gene3D" id="3.40.50.300">
    <property type="entry name" value="P-loop containing nucleotide triphosphate hydrolases"/>
    <property type="match status" value="1"/>
</dbReference>
<organism evidence="6 7">
    <name type="scientific">Candidatus Marsarchaeota G2 archaeon OSP_D</name>
    <dbReference type="NCBI Taxonomy" id="1978157"/>
    <lineage>
        <taxon>Archaea</taxon>
        <taxon>Candidatus Marsarchaeota</taxon>
        <taxon>Candidatus Marsarchaeota group 2</taxon>
    </lineage>
</organism>
<dbReference type="GO" id="GO:0005524">
    <property type="term" value="F:ATP binding"/>
    <property type="evidence" value="ECO:0007669"/>
    <property type="project" value="UniProtKB-KW"/>
</dbReference>
<dbReference type="InterPro" id="IPR013563">
    <property type="entry name" value="Oligopep_ABC_C"/>
</dbReference>
<dbReference type="AlphaFoldDB" id="A0A2R6AID5"/>
<dbReference type="EMBL" id="NEXE01000219">
    <property type="protein sequence ID" value="PSN86108.1"/>
    <property type="molecule type" value="Genomic_DNA"/>
</dbReference>
<dbReference type="InterPro" id="IPR027417">
    <property type="entry name" value="P-loop_NTPase"/>
</dbReference>
<evidence type="ECO:0000313" key="7">
    <source>
        <dbReference type="Proteomes" id="UP000240322"/>
    </source>
</evidence>
<dbReference type="InterPro" id="IPR050319">
    <property type="entry name" value="ABC_transp_ATP-bind"/>
</dbReference>
<dbReference type="SUPFAM" id="SSF52540">
    <property type="entry name" value="P-loop containing nucleoside triphosphate hydrolases"/>
    <property type="match status" value="1"/>
</dbReference>
<dbReference type="Proteomes" id="UP000240322">
    <property type="component" value="Unassembled WGS sequence"/>
</dbReference>
<gene>
    <name evidence="6" type="ORF">B9Q03_11880</name>
</gene>
<evidence type="ECO:0000256" key="1">
    <source>
        <dbReference type="ARBA" id="ARBA00005417"/>
    </source>
</evidence>
<dbReference type="NCBIfam" id="TIGR01727">
    <property type="entry name" value="oligo_HPY"/>
    <property type="match status" value="1"/>
</dbReference>
<keyword evidence="2" id="KW-0813">Transport</keyword>
<comment type="similarity">
    <text evidence="1">Belongs to the ABC transporter superfamily.</text>
</comment>
<dbReference type="Pfam" id="PF08352">
    <property type="entry name" value="oligo_HPY"/>
    <property type="match status" value="1"/>
</dbReference>
<name>A0A2R6AID5_9ARCH</name>
<dbReference type="PANTHER" id="PTHR43776:SF7">
    <property type="entry name" value="D,D-DIPEPTIDE TRANSPORT ATP-BINDING PROTEIN DDPF-RELATED"/>
    <property type="match status" value="1"/>
</dbReference>
<accession>A0A2R6AID5</accession>
<dbReference type="Pfam" id="PF00005">
    <property type="entry name" value="ABC_tran"/>
    <property type="match status" value="1"/>
</dbReference>
<evidence type="ECO:0000256" key="3">
    <source>
        <dbReference type="ARBA" id="ARBA00022741"/>
    </source>
</evidence>